<feature type="transmembrane region" description="Helical" evidence="8">
    <location>
        <begin position="12"/>
        <end position="39"/>
    </location>
</feature>
<feature type="transmembrane region" description="Helical" evidence="8">
    <location>
        <begin position="137"/>
        <end position="158"/>
    </location>
</feature>
<protein>
    <recommendedName>
        <fullName evidence="11">Gluconate permease</fullName>
    </recommendedName>
</protein>
<keyword evidence="3" id="KW-1003">Cell membrane</keyword>
<organism evidence="9 10">
    <name type="scientific">Bacillus safensis</name>
    <dbReference type="NCBI Taxonomy" id="561879"/>
    <lineage>
        <taxon>Bacteria</taxon>
        <taxon>Bacillati</taxon>
        <taxon>Bacillota</taxon>
        <taxon>Bacilli</taxon>
        <taxon>Bacillales</taxon>
        <taxon>Bacillaceae</taxon>
        <taxon>Bacillus</taxon>
    </lineage>
</organism>
<evidence type="ECO:0000313" key="9">
    <source>
        <dbReference type="EMBL" id="BBP93271.1"/>
    </source>
</evidence>
<sequence>MSLVFIGLGVLLLLFLLMVVFKLNAFISLIIVSLIVAVLEGMTPLEAIASVEKGLGSTLGHLALVLGFGAMLGKLMADSGGAQRIAMTLIDRFGIGKIQWATMLTGFVIGIALFYETGFIILIPLVFTIAQAARLPVLYVGMPLVAALIITHMASSLLTQDRLPLRMSFRQTWDKPYWLGLF</sequence>
<comment type="subcellular location">
    <subcellularLocation>
        <location evidence="1">Cell membrane</location>
        <topology evidence="1">Multi-pass membrane protein</topology>
    </subcellularLocation>
</comment>
<dbReference type="EMBL" id="AP021906">
    <property type="protein sequence ID" value="BBP93271.1"/>
    <property type="molecule type" value="Genomic_DNA"/>
</dbReference>
<evidence type="ECO:0000256" key="8">
    <source>
        <dbReference type="SAM" id="Phobius"/>
    </source>
</evidence>
<name>A0A5S9MJZ5_BACIA</name>
<evidence type="ECO:0000256" key="4">
    <source>
        <dbReference type="ARBA" id="ARBA00022692"/>
    </source>
</evidence>
<dbReference type="PANTHER" id="PTHR30354:SF22">
    <property type="entry name" value="HIGH-AFFINITY GLUCONATE TRANSPORTER"/>
    <property type="match status" value="1"/>
</dbReference>
<feature type="transmembrane region" description="Helical" evidence="8">
    <location>
        <begin position="59"/>
        <end position="77"/>
    </location>
</feature>
<evidence type="ECO:0000256" key="2">
    <source>
        <dbReference type="ARBA" id="ARBA00022448"/>
    </source>
</evidence>
<keyword evidence="6 8" id="KW-0472">Membrane</keyword>
<evidence type="ECO:0000256" key="1">
    <source>
        <dbReference type="ARBA" id="ARBA00004651"/>
    </source>
</evidence>
<keyword evidence="4 8" id="KW-0812">Transmembrane</keyword>
<dbReference type="Proteomes" id="UP000464658">
    <property type="component" value="Chromosome"/>
</dbReference>
<dbReference type="GO" id="GO:0005886">
    <property type="term" value="C:plasma membrane"/>
    <property type="evidence" value="ECO:0007669"/>
    <property type="project" value="UniProtKB-SubCell"/>
</dbReference>
<dbReference type="AlphaFoldDB" id="A0A5S9MJZ5"/>
<gene>
    <name evidence="9" type="ORF">BsIDN1_68890</name>
</gene>
<keyword evidence="5 8" id="KW-1133">Transmembrane helix</keyword>
<keyword evidence="2" id="KW-0813">Transport</keyword>
<dbReference type="GO" id="GO:0015128">
    <property type="term" value="F:gluconate transmembrane transporter activity"/>
    <property type="evidence" value="ECO:0007669"/>
    <property type="project" value="InterPro"/>
</dbReference>
<evidence type="ECO:0000256" key="3">
    <source>
        <dbReference type="ARBA" id="ARBA00022475"/>
    </source>
</evidence>
<evidence type="ECO:0000256" key="6">
    <source>
        <dbReference type="ARBA" id="ARBA00023136"/>
    </source>
</evidence>
<proteinExistence type="inferred from homology"/>
<evidence type="ECO:0000313" key="10">
    <source>
        <dbReference type="Proteomes" id="UP000464658"/>
    </source>
</evidence>
<feature type="transmembrane region" description="Helical" evidence="8">
    <location>
        <begin position="98"/>
        <end position="125"/>
    </location>
</feature>
<evidence type="ECO:0000256" key="5">
    <source>
        <dbReference type="ARBA" id="ARBA00022989"/>
    </source>
</evidence>
<dbReference type="Pfam" id="PF02447">
    <property type="entry name" value="GntP_permease"/>
    <property type="match status" value="1"/>
</dbReference>
<dbReference type="PANTHER" id="PTHR30354">
    <property type="entry name" value="GNT FAMILY GLUCONATE TRANSPORTER"/>
    <property type="match status" value="1"/>
</dbReference>
<dbReference type="InterPro" id="IPR003474">
    <property type="entry name" value="Glcn_transporter"/>
</dbReference>
<reference evidence="9 10" key="1">
    <citation type="submission" date="2019-12" db="EMBL/GenBank/DDBJ databases">
        <title>Full genome sequence of a Bacillus safensis strain isolated from commercially available natto in Indonesia.</title>
        <authorList>
            <person name="Yoshida M."/>
            <person name="Uomi M."/>
            <person name="Waturangi D."/>
            <person name="Ekaputri J.J."/>
            <person name="Setiamarga D.H.E."/>
        </authorList>
    </citation>
    <scope>NUCLEOTIDE SEQUENCE [LARGE SCALE GENOMIC DNA]</scope>
    <source>
        <strain evidence="9 10">IDN1</strain>
    </source>
</reference>
<evidence type="ECO:0000256" key="7">
    <source>
        <dbReference type="ARBA" id="ARBA00049663"/>
    </source>
</evidence>
<accession>A0A5S9MJZ5</accession>
<evidence type="ECO:0008006" key="11">
    <source>
        <dbReference type="Google" id="ProtNLM"/>
    </source>
</evidence>
<comment type="similarity">
    <text evidence="7">Belongs to the GntP permease family.</text>
</comment>